<keyword evidence="2" id="KW-1185">Reference proteome</keyword>
<dbReference type="EMBL" id="JBANAX010000866">
    <property type="protein sequence ID" value="KAL1190871.1"/>
    <property type="molecule type" value="Genomic_DNA"/>
</dbReference>
<evidence type="ECO:0000313" key="1">
    <source>
        <dbReference type="EMBL" id="KAL1190871.1"/>
    </source>
</evidence>
<dbReference type="AlphaFoldDB" id="A0ABD0Z870"/>
<evidence type="ECO:0000313" key="2">
    <source>
        <dbReference type="Proteomes" id="UP001558713"/>
    </source>
</evidence>
<dbReference type="Proteomes" id="UP001558713">
    <property type="component" value="Unassembled WGS sequence"/>
</dbReference>
<dbReference type="Gene3D" id="1.25.40.10">
    <property type="entry name" value="Tetratricopeptide repeat domain"/>
    <property type="match status" value="1"/>
</dbReference>
<proteinExistence type="predicted"/>
<gene>
    <name evidence="1" type="ORF">V5N11_005890</name>
</gene>
<name>A0ABD0Z870_CARAN</name>
<reference evidence="1 2" key="1">
    <citation type="submission" date="2024-04" db="EMBL/GenBank/DDBJ databases">
        <title>Genome assembly C_amara_ONT_v2.</title>
        <authorList>
            <person name="Yant L."/>
            <person name="Moore C."/>
            <person name="Slenker M."/>
        </authorList>
    </citation>
    <scope>NUCLEOTIDE SEQUENCE [LARGE SCALE GENOMIC DNA]</scope>
    <source>
        <tissue evidence="1">Leaf</tissue>
    </source>
</reference>
<accession>A0ABD0Z870</accession>
<dbReference type="InterPro" id="IPR011990">
    <property type="entry name" value="TPR-like_helical_dom_sf"/>
</dbReference>
<comment type="caution">
    <text evidence="1">The sequence shown here is derived from an EMBL/GenBank/DDBJ whole genome shotgun (WGS) entry which is preliminary data.</text>
</comment>
<organism evidence="1 2">
    <name type="scientific">Cardamine amara subsp. amara</name>
    <dbReference type="NCBI Taxonomy" id="228776"/>
    <lineage>
        <taxon>Eukaryota</taxon>
        <taxon>Viridiplantae</taxon>
        <taxon>Streptophyta</taxon>
        <taxon>Embryophyta</taxon>
        <taxon>Tracheophyta</taxon>
        <taxon>Spermatophyta</taxon>
        <taxon>Magnoliopsida</taxon>
        <taxon>eudicotyledons</taxon>
        <taxon>Gunneridae</taxon>
        <taxon>Pentapetalae</taxon>
        <taxon>rosids</taxon>
        <taxon>malvids</taxon>
        <taxon>Brassicales</taxon>
        <taxon>Brassicaceae</taxon>
        <taxon>Cardamineae</taxon>
        <taxon>Cardamine</taxon>
    </lineage>
</organism>
<sequence length="67" mass="7445">MEVPKDQIATLMEHGLYDYAEILGCFLVSSSTVSTETSPHLKAENSGSNLVVNRGLRLQASWWACCW</sequence>
<protein>
    <submittedName>
        <fullName evidence="1">Anaphase-promoting complex subunit 7</fullName>
    </submittedName>
</protein>